<dbReference type="PROSITE" id="PS00028">
    <property type="entry name" value="ZINC_FINGER_C2H2_1"/>
    <property type="match status" value="1"/>
</dbReference>
<dbReference type="GO" id="GO:0003677">
    <property type="term" value="F:DNA binding"/>
    <property type="evidence" value="ECO:0007669"/>
    <property type="project" value="InterPro"/>
</dbReference>
<reference evidence="9 10" key="1">
    <citation type="journal article" date="2015" name="Genome Announc.">
        <title>Draft Genome Sequence and Gene Annotation of the Entomopathogenic Fungus Verticillium hemipterigenum.</title>
        <authorList>
            <person name="Horn F."/>
            <person name="Habel A."/>
            <person name="Scharf D.H."/>
            <person name="Dworschak J."/>
            <person name="Brakhage A.A."/>
            <person name="Guthke R."/>
            <person name="Hertweck C."/>
            <person name="Linde J."/>
        </authorList>
    </citation>
    <scope>NUCLEOTIDE SEQUENCE [LARGE SCALE GENOMIC DNA]</scope>
</reference>
<dbReference type="AlphaFoldDB" id="A0A0A1T5L6"/>
<evidence type="ECO:0000313" key="9">
    <source>
        <dbReference type="EMBL" id="CEJ80619.1"/>
    </source>
</evidence>
<dbReference type="STRING" id="1531966.A0A0A1T5L6"/>
<dbReference type="InterPro" id="IPR006642">
    <property type="entry name" value="Rad18_UBZ4"/>
</dbReference>
<organism evidence="9 10">
    <name type="scientific">[Torrubiella] hemipterigena</name>
    <dbReference type="NCBI Taxonomy" id="1531966"/>
    <lineage>
        <taxon>Eukaryota</taxon>
        <taxon>Fungi</taxon>
        <taxon>Dikarya</taxon>
        <taxon>Ascomycota</taxon>
        <taxon>Pezizomycotina</taxon>
        <taxon>Sordariomycetes</taxon>
        <taxon>Hypocreomycetidae</taxon>
        <taxon>Hypocreales</taxon>
        <taxon>Clavicipitaceae</taxon>
        <taxon>Clavicipitaceae incertae sedis</taxon>
        <taxon>'Torrubiella' clade</taxon>
    </lineage>
</organism>
<sequence length="669" mass="74558">MSGRKLGGGRILGSGRGLAPPISAARPSSPLPTSDSTVSIGSSSISPPGTASLPDLSQDIGASISIGAQPKVGVTDPSNLVCPICNEAMVTLLQLNRHIDDMHQELPEEEQDEVKTWFDKQVSRAKKFQPLSILNQKLRGLEVFESNDSQHVPTASSTPSGKAPLDHHIDPDELITRHHWQRSTNHDLCTDPACGKRLGPINGSINCRSCGRLFCEEHTMYQMKLSRSAQHEPMRGFWARVCETCYKSREGYNDHAGVLIDQTNAFAETRRKKVERHKLETSRLEKRLTKLTRLLADSADKIPSSNSSILSPMASLTGQKNLRKTIEQSVVNWEDDETISKCPFCQQEFGSWTFRRHHCRICGRVVCADTQTGCSIDMSLNVAASVDTVTEKPLVGSKQVVVDVRMCQDCNHTIFARRDFESSLQFKPADQRAYETMRQFERGIRQLLPSFQRALLNLQPELLDGGEVNLNRPPPTHAQIQEAGKIRKRLIDSFGKYSVAAKRIRDLPTESATQKKLQNAIYLYSSGFLHTNMLPLKSLPSLLRKGTTSSSSRKSSHKHNASNHSISSGLRHSELAESDTASQAASESSTVVSQLETEEKDLRERLVILEEQRFMVNDMLKLAKGARRFEEVAALSRNGDELDTEIDDLRSQITKLENKWAGVYRNGLH</sequence>
<keyword evidence="1" id="KW-0479">Metal-binding</keyword>
<feature type="compositionally biased region" description="Low complexity" evidence="7">
    <location>
        <begin position="543"/>
        <end position="553"/>
    </location>
</feature>
<feature type="region of interest" description="Disordered" evidence="7">
    <location>
        <begin position="543"/>
        <end position="596"/>
    </location>
</feature>
<evidence type="ECO:0000256" key="6">
    <source>
        <dbReference type="PROSITE-ProRule" id="PRU00091"/>
    </source>
</evidence>
<evidence type="ECO:0000256" key="2">
    <source>
        <dbReference type="ARBA" id="ARBA00022763"/>
    </source>
</evidence>
<dbReference type="Gene3D" id="3.30.40.10">
    <property type="entry name" value="Zinc/RING finger domain, C3HC4 (zinc finger)"/>
    <property type="match status" value="2"/>
</dbReference>
<dbReference type="Gene3D" id="4.10.860.20">
    <property type="entry name" value="Rabenosyn, Rab binding domain"/>
    <property type="match status" value="1"/>
</dbReference>
<dbReference type="CDD" id="cd15737">
    <property type="entry name" value="FYVE2_Vac1p_like"/>
    <property type="match status" value="1"/>
</dbReference>
<dbReference type="SUPFAM" id="SSF57903">
    <property type="entry name" value="FYVE/PHD zinc finger"/>
    <property type="match status" value="2"/>
</dbReference>
<evidence type="ECO:0000256" key="7">
    <source>
        <dbReference type="SAM" id="MobiDB-lite"/>
    </source>
</evidence>
<dbReference type="InterPro" id="IPR036531">
    <property type="entry name" value="Rbsn_Rab-bd_sf"/>
</dbReference>
<evidence type="ECO:0000259" key="8">
    <source>
        <dbReference type="PROSITE" id="PS50178"/>
    </source>
</evidence>
<dbReference type="InterPro" id="IPR013083">
    <property type="entry name" value="Znf_RING/FYVE/PHD"/>
</dbReference>
<dbReference type="InterPro" id="IPR000306">
    <property type="entry name" value="Znf_FYVE"/>
</dbReference>
<accession>A0A0A1T5L6</accession>
<keyword evidence="10" id="KW-1185">Reference proteome</keyword>
<feature type="domain" description="FYVE-type" evidence="8">
    <location>
        <begin position="194"/>
        <end position="250"/>
    </location>
</feature>
<dbReference type="PROSITE" id="PS50178">
    <property type="entry name" value="ZF_FYVE"/>
    <property type="match status" value="2"/>
</dbReference>
<evidence type="ECO:0000256" key="1">
    <source>
        <dbReference type="ARBA" id="ARBA00022723"/>
    </source>
</evidence>
<dbReference type="PANTHER" id="PTHR23164">
    <property type="entry name" value="EARLY ENDOSOME ANTIGEN 1"/>
    <property type="match status" value="1"/>
</dbReference>
<keyword evidence="2" id="KW-0227">DNA damage</keyword>
<dbReference type="Pfam" id="PF01363">
    <property type="entry name" value="FYVE"/>
    <property type="match status" value="2"/>
</dbReference>
<dbReference type="EMBL" id="CDHN01000001">
    <property type="protein sequence ID" value="CEJ80619.1"/>
    <property type="molecule type" value="Genomic_DNA"/>
</dbReference>
<evidence type="ECO:0000256" key="3">
    <source>
        <dbReference type="ARBA" id="ARBA00022771"/>
    </source>
</evidence>
<dbReference type="SMART" id="SM00734">
    <property type="entry name" value="ZnF_Rad18"/>
    <property type="match status" value="1"/>
</dbReference>
<dbReference type="InterPro" id="IPR017455">
    <property type="entry name" value="Znf_FYVE-rel"/>
</dbReference>
<dbReference type="InterPro" id="IPR011011">
    <property type="entry name" value="Znf_FYVE_PHD"/>
</dbReference>
<gene>
    <name evidence="9" type="ORF">VHEMI00793</name>
</gene>
<feature type="compositionally biased region" description="Gly residues" evidence="7">
    <location>
        <begin position="1"/>
        <end position="16"/>
    </location>
</feature>
<dbReference type="GO" id="GO:0006281">
    <property type="term" value="P:DNA repair"/>
    <property type="evidence" value="ECO:0007669"/>
    <property type="project" value="UniProtKB-KW"/>
</dbReference>
<evidence type="ECO:0000256" key="4">
    <source>
        <dbReference type="ARBA" id="ARBA00022833"/>
    </source>
</evidence>
<dbReference type="CDD" id="cd15761">
    <property type="entry name" value="FYVE1_Vac1p_like"/>
    <property type="match status" value="1"/>
</dbReference>
<evidence type="ECO:0000256" key="5">
    <source>
        <dbReference type="ARBA" id="ARBA00023204"/>
    </source>
</evidence>
<dbReference type="InterPro" id="IPR013087">
    <property type="entry name" value="Znf_C2H2_type"/>
</dbReference>
<dbReference type="Pfam" id="PF11464">
    <property type="entry name" value="Rbsn"/>
    <property type="match status" value="1"/>
</dbReference>
<keyword evidence="3 6" id="KW-0863">Zinc-finger</keyword>
<dbReference type="InterPro" id="IPR021565">
    <property type="entry name" value="Rbsn_Rab-bd"/>
</dbReference>
<keyword evidence="5" id="KW-0234">DNA repair</keyword>
<feature type="compositionally biased region" description="Polar residues" evidence="7">
    <location>
        <begin position="579"/>
        <end position="595"/>
    </location>
</feature>
<feature type="domain" description="FYVE-type" evidence="8">
    <location>
        <begin position="336"/>
        <end position="415"/>
    </location>
</feature>
<name>A0A0A1T5L6_9HYPO</name>
<dbReference type="SMART" id="SM00064">
    <property type="entry name" value="FYVE"/>
    <property type="match status" value="2"/>
</dbReference>
<proteinExistence type="predicted"/>
<dbReference type="GO" id="GO:0008270">
    <property type="term" value="F:zinc ion binding"/>
    <property type="evidence" value="ECO:0007669"/>
    <property type="project" value="UniProtKB-KW"/>
</dbReference>
<protein>
    <submittedName>
        <fullName evidence="9">Putative FYVE zinc finger protein</fullName>
    </submittedName>
</protein>
<dbReference type="OrthoDB" id="6718656at2759"/>
<feature type="compositionally biased region" description="Low complexity" evidence="7">
    <location>
        <begin position="17"/>
        <end position="52"/>
    </location>
</feature>
<dbReference type="HOGENOM" id="CLU_026440_1_0_1"/>
<feature type="region of interest" description="Disordered" evidence="7">
    <location>
        <begin position="1"/>
        <end position="56"/>
    </location>
</feature>
<keyword evidence="4" id="KW-0862">Zinc</keyword>
<dbReference type="Proteomes" id="UP000039046">
    <property type="component" value="Unassembled WGS sequence"/>
</dbReference>
<dbReference type="SUPFAM" id="SSF140125">
    <property type="entry name" value="Rabenosyn-5 Rab-binding domain-like"/>
    <property type="match status" value="1"/>
</dbReference>
<evidence type="ECO:0000313" key="10">
    <source>
        <dbReference type="Proteomes" id="UP000039046"/>
    </source>
</evidence>